<dbReference type="RefSeq" id="XP_013338783.1">
    <property type="nucleotide sequence ID" value="XM_013483329.1"/>
</dbReference>
<protein>
    <submittedName>
        <fullName evidence="1">Uncharacterized protein</fullName>
    </submittedName>
</protein>
<proteinExistence type="predicted"/>
<keyword evidence="2" id="KW-1185">Reference proteome</keyword>
<evidence type="ECO:0000313" key="1">
    <source>
        <dbReference type="EMBL" id="KEQ90287.1"/>
    </source>
</evidence>
<gene>
    <name evidence="1" type="ORF">AUEXF2481DRAFT_45193</name>
</gene>
<accession>A0A074Y7U3</accession>
<dbReference type="HOGENOM" id="CLU_2637675_0_0_1"/>
<reference evidence="1 2" key="1">
    <citation type="journal article" date="2014" name="BMC Genomics">
        <title>Genome sequencing of four Aureobasidium pullulans varieties: biotechnological potential, stress tolerance, and description of new species.</title>
        <authorList>
            <person name="Gostin Ar C."/>
            <person name="Ohm R.A."/>
            <person name="Kogej T."/>
            <person name="Sonjak S."/>
            <person name="Turk M."/>
            <person name="Zajc J."/>
            <person name="Zalar P."/>
            <person name="Grube M."/>
            <person name="Sun H."/>
            <person name="Han J."/>
            <person name="Sharma A."/>
            <person name="Chiniquy J."/>
            <person name="Ngan C.Y."/>
            <person name="Lipzen A."/>
            <person name="Barry K."/>
            <person name="Grigoriev I.V."/>
            <person name="Gunde-Cimerman N."/>
        </authorList>
    </citation>
    <scope>NUCLEOTIDE SEQUENCE [LARGE SCALE GENOMIC DNA]</scope>
    <source>
        <strain evidence="1 2">EXF-2481</strain>
    </source>
</reference>
<dbReference type="GeneID" id="25367880"/>
<dbReference type="InParanoid" id="A0A074Y7U3"/>
<name>A0A074Y7U3_AURSE</name>
<dbReference type="Proteomes" id="UP000030641">
    <property type="component" value="Unassembled WGS sequence"/>
</dbReference>
<dbReference type="EMBL" id="KL584794">
    <property type="protein sequence ID" value="KEQ90287.1"/>
    <property type="molecule type" value="Genomic_DNA"/>
</dbReference>
<sequence>MAHANANTETTESSMQVTLASVGGVVDLLAFAWSEAYREATRDCRNCYVLEWLKLAWVAERHESVMRCLILQNLVSE</sequence>
<evidence type="ECO:0000313" key="2">
    <source>
        <dbReference type="Proteomes" id="UP000030641"/>
    </source>
</evidence>
<organism evidence="1 2">
    <name type="scientific">Aureobasidium subglaciale (strain EXF-2481)</name>
    <name type="common">Aureobasidium pullulans var. subglaciale</name>
    <dbReference type="NCBI Taxonomy" id="1043005"/>
    <lineage>
        <taxon>Eukaryota</taxon>
        <taxon>Fungi</taxon>
        <taxon>Dikarya</taxon>
        <taxon>Ascomycota</taxon>
        <taxon>Pezizomycotina</taxon>
        <taxon>Dothideomycetes</taxon>
        <taxon>Dothideomycetidae</taxon>
        <taxon>Dothideales</taxon>
        <taxon>Saccotheciaceae</taxon>
        <taxon>Aureobasidium</taxon>
    </lineage>
</organism>
<dbReference type="AlphaFoldDB" id="A0A074Y7U3"/>